<dbReference type="EMBL" id="VSSQ01010950">
    <property type="protein sequence ID" value="MPM45623.1"/>
    <property type="molecule type" value="Genomic_DNA"/>
</dbReference>
<accession>A0A645A440</accession>
<sequence>MIIYKFHNIYLKKFFFVIYKTSTSKATELNFLIDYVLIVQRILGFECDLNEIAKKHKRYCGTF</sequence>
<protein>
    <submittedName>
        <fullName evidence="1">Uncharacterized protein</fullName>
    </submittedName>
</protein>
<comment type="caution">
    <text evidence="1">The sequence shown here is derived from an EMBL/GenBank/DDBJ whole genome shotgun (WGS) entry which is preliminary data.</text>
</comment>
<organism evidence="1">
    <name type="scientific">bioreactor metagenome</name>
    <dbReference type="NCBI Taxonomy" id="1076179"/>
    <lineage>
        <taxon>unclassified sequences</taxon>
        <taxon>metagenomes</taxon>
        <taxon>ecological metagenomes</taxon>
    </lineage>
</organism>
<gene>
    <name evidence="1" type="ORF">SDC9_92311</name>
</gene>
<dbReference type="AlphaFoldDB" id="A0A645A440"/>
<name>A0A645A440_9ZZZZ</name>
<evidence type="ECO:0000313" key="1">
    <source>
        <dbReference type="EMBL" id="MPM45623.1"/>
    </source>
</evidence>
<proteinExistence type="predicted"/>
<reference evidence="1" key="1">
    <citation type="submission" date="2019-08" db="EMBL/GenBank/DDBJ databases">
        <authorList>
            <person name="Kucharzyk K."/>
            <person name="Murdoch R.W."/>
            <person name="Higgins S."/>
            <person name="Loffler F."/>
        </authorList>
    </citation>
    <scope>NUCLEOTIDE SEQUENCE</scope>
</reference>